<accession>A0A8D1ZDV9</accession>
<dbReference type="SUPFAM" id="SSF53067">
    <property type="entry name" value="Actin-like ATPase domain"/>
    <property type="match status" value="1"/>
</dbReference>
<evidence type="ECO:0000313" key="2">
    <source>
        <dbReference type="Proteomes" id="UP000694725"/>
    </source>
</evidence>
<dbReference type="Ensembl" id="ENSSSCT00035045001.1">
    <property type="protein sequence ID" value="ENSSSCP00035018023.1"/>
    <property type="gene ID" value="ENSSSCG00035033939.1"/>
</dbReference>
<proteinExistence type="predicted"/>
<evidence type="ECO:0000313" key="1">
    <source>
        <dbReference type="Ensembl" id="ENSSSCP00065033084.1"/>
    </source>
</evidence>
<dbReference type="Gene3D" id="3.30.420.510">
    <property type="match status" value="1"/>
</dbReference>
<sequence>GCCRSASSQGTYWTRGLRAAPSLLGLVCCALAQRKRRPAEGACLLWLGCRGGGDEGFGTGGLARAAAVAAANGSGQTRRAHGAPRQGRRLLCLVGREVGAWGSRWGAAGAAAAPGEQRVGVCRRGLGLVFGGGCKAGPARLLQRHYLRLPSARRKPQEEAAANNQNLYLPFPNKTELLLALTSLSFLFSLRLPMLKSFFPWFGLDIGGTLVKLVYFEPKDITAEEEEEEVESLKSIRKYLTSNVAYGSTGIRDVHLELKDLTLCGRKDR</sequence>
<dbReference type="AlphaFoldDB" id="A0A8D1ZDV9"/>
<organism evidence="1 2">
    <name type="scientific">Sus scrofa</name>
    <name type="common">Pig</name>
    <dbReference type="NCBI Taxonomy" id="9823"/>
    <lineage>
        <taxon>Eukaryota</taxon>
        <taxon>Metazoa</taxon>
        <taxon>Chordata</taxon>
        <taxon>Craniata</taxon>
        <taxon>Vertebrata</taxon>
        <taxon>Euteleostomi</taxon>
        <taxon>Mammalia</taxon>
        <taxon>Eutheria</taxon>
        <taxon>Laurasiatheria</taxon>
        <taxon>Artiodactyla</taxon>
        <taxon>Suina</taxon>
        <taxon>Suidae</taxon>
        <taxon>Sus</taxon>
    </lineage>
</organism>
<dbReference type="Ensembl" id="ENSSSCT00065076044.1">
    <property type="protein sequence ID" value="ENSSSCP00065033084.1"/>
    <property type="gene ID" value="ENSSSCG00065055536.1"/>
</dbReference>
<dbReference type="Proteomes" id="UP000694725">
    <property type="component" value="Unplaced"/>
</dbReference>
<dbReference type="Proteomes" id="UP000694720">
    <property type="component" value="Unplaced"/>
</dbReference>
<name>A0A8D1ZDV9_PIG</name>
<protein>
    <submittedName>
        <fullName evidence="1">Pantothenate kinase 2</fullName>
    </submittedName>
</protein>
<reference evidence="1" key="1">
    <citation type="submission" date="2025-05" db="UniProtKB">
        <authorList>
            <consortium name="Ensembl"/>
        </authorList>
    </citation>
    <scope>IDENTIFICATION</scope>
</reference>
<dbReference type="InterPro" id="IPR043129">
    <property type="entry name" value="ATPase_NBD"/>
</dbReference>